<organism evidence="3">
    <name type="scientific">Photinus pyralis</name>
    <name type="common">Common eastern firefly</name>
    <name type="synonym">Lampyris pyralis</name>
    <dbReference type="NCBI Taxonomy" id="7054"/>
    <lineage>
        <taxon>Eukaryota</taxon>
        <taxon>Metazoa</taxon>
        <taxon>Ecdysozoa</taxon>
        <taxon>Arthropoda</taxon>
        <taxon>Hexapoda</taxon>
        <taxon>Insecta</taxon>
        <taxon>Pterygota</taxon>
        <taxon>Neoptera</taxon>
        <taxon>Endopterygota</taxon>
        <taxon>Coleoptera</taxon>
        <taxon>Polyphaga</taxon>
        <taxon>Elateriformia</taxon>
        <taxon>Elateroidea</taxon>
        <taxon>Lampyridae</taxon>
        <taxon>Lampyrinae</taxon>
        <taxon>Photinus</taxon>
    </lineage>
</organism>
<dbReference type="EMBL" id="GEZM01017275">
    <property type="protein sequence ID" value="JAV90808.1"/>
    <property type="molecule type" value="Transcribed_RNA"/>
</dbReference>
<dbReference type="FunCoup" id="A0A1Y1MYQ4">
    <property type="interactions" value="722"/>
</dbReference>
<protein>
    <recommendedName>
        <fullName evidence="2">Ubiquinol-cytochrome c chaperone domain-containing protein</fullName>
    </recommendedName>
</protein>
<dbReference type="EMBL" id="GEZM01017278">
    <property type="protein sequence ID" value="JAV90802.1"/>
    <property type="molecule type" value="Transcribed_RNA"/>
</dbReference>
<dbReference type="Pfam" id="PF03981">
    <property type="entry name" value="Ubiq_cyt_C_chap"/>
    <property type="match status" value="1"/>
</dbReference>
<keyword evidence="5" id="KW-1185">Reference proteome</keyword>
<dbReference type="EMBL" id="VVIM01000009">
    <property type="protein sequence ID" value="KAB0794250.1"/>
    <property type="molecule type" value="Genomic_DNA"/>
</dbReference>
<evidence type="ECO:0000313" key="4">
    <source>
        <dbReference type="EMBL" id="KAB0794250.1"/>
    </source>
</evidence>
<dbReference type="InParanoid" id="A0A1Y1MYQ4"/>
<dbReference type="GO" id="GO:0005739">
    <property type="term" value="C:mitochondrion"/>
    <property type="evidence" value="ECO:0007669"/>
    <property type="project" value="TreeGrafter"/>
</dbReference>
<reference evidence="3" key="1">
    <citation type="journal article" date="2016" name="Sci. Rep.">
        <title>Molecular characterization of firefly nuptial gifts: a multi-omics approach sheds light on postcopulatory sexual selection.</title>
        <authorList>
            <person name="Al-Wathiqui N."/>
            <person name="Fallon T.R."/>
            <person name="South A."/>
            <person name="Weng J.K."/>
            <person name="Lewis S.M."/>
        </authorList>
    </citation>
    <scope>NUCLEOTIDE SEQUENCE</scope>
</reference>
<reference evidence="4" key="3">
    <citation type="submission" date="2019-08" db="EMBL/GenBank/DDBJ databases">
        <authorList>
            <consortium name="Photinus pyralis genome working group"/>
            <person name="Fallon T.R."/>
            <person name="Sander Lower S.E."/>
            <person name="Weng J.-K."/>
        </authorList>
    </citation>
    <scope>NUCLEOTIDE SEQUENCE</scope>
    <source>
        <strain evidence="4">1611_PpyrPB1</strain>
        <tissue evidence="4">Whole body</tissue>
    </source>
</reference>
<dbReference type="PANTHER" id="PTHR12184:SF1">
    <property type="entry name" value="UBIQUINOL-CYTOCHROME-C REDUCTASE COMPLEX ASSEMBLY FACTOR 1"/>
    <property type="match status" value="1"/>
</dbReference>
<dbReference type="EMBL" id="GEZM01017279">
    <property type="protein sequence ID" value="JAV90800.1"/>
    <property type="molecule type" value="Transcribed_RNA"/>
</dbReference>
<evidence type="ECO:0000313" key="3">
    <source>
        <dbReference type="EMBL" id="JAV90802.1"/>
    </source>
</evidence>
<evidence type="ECO:0000313" key="5">
    <source>
        <dbReference type="Proteomes" id="UP000327044"/>
    </source>
</evidence>
<dbReference type="AlphaFoldDB" id="A0A1Y1MYQ4"/>
<proteinExistence type="inferred from homology"/>
<name>A0A1Y1MYQ4_PHOPY</name>
<accession>A0A1Y1MYQ4</accession>
<sequence length="261" mass="30499">MEKITFSTDGTSYCFLTLQLLHNFQKLPKMNCIRRLILNSRLSHNCRSTARILHMTRPQYLCRPVSTTDTQRSYNFKTLTANIANKFSLSKSRSRVLAYLLFESIVDHIDYAEIFKTLKLPDTFYSWFVVTELYLWMLMVRFMAEGEDGECLRNTILEVLWADVDQRVKKLGEARLSTVRAQIIELSDQLRAAIIAYDEGLQTSDVVLAGALWRRLYQQGTVDPECLDVLVKYIRRQVKLLDNTAHEEFKKNKTVKWEPIQ</sequence>
<dbReference type="InterPro" id="IPR021150">
    <property type="entry name" value="Ubiq_cyt_c_chap"/>
</dbReference>
<reference evidence="4 5" key="2">
    <citation type="journal article" date="2018" name="Elife">
        <title>Firefly genomes illuminate parallel origins of bioluminescence in beetles.</title>
        <authorList>
            <person name="Fallon T.R."/>
            <person name="Lower S.E."/>
            <person name="Chang C.H."/>
            <person name="Bessho-Uehara M."/>
            <person name="Martin G.J."/>
            <person name="Bewick A.J."/>
            <person name="Behringer M."/>
            <person name="Debat H.J."/>
            <person name="Wong I."/>
            <person name="Day J.C."/>
            <person name="Suvorov A."/>
            <person name="Silva C.J."/>
            <person name="Stanger-Hall K.F."/>
            <person name="Hall D.W."/>
            <person name="Schmitz R.J."/>
            <person name="Nelson D.R."/>
            <person name="Lewis S.M."/>
            <person name="Shigenobu S."/>
            <person name="Bybee S.M."/>
            <person name="Larracuente A.M."/>
            <person name="Oba Y."/>
            <person name="Weng J.K."/>
        </authorList>
    </citation>
    <scope>NUCLEOTIDE SEQUENCE [LARGE SCALE GENOMIC DNA]</scope>
    <source>
        <strain evidence="4">1611_PpyrPB1</strain>
        <tissue evidence="4">Whole body</tissue>
    </source>
</reference>
<dbReference type="OrthoDB" id="4007at2759"/>
<dbReference type="Proteomes" id="UP000327044">
    <property type="component" value="Unassembled WGS sequence"/>
</dbReference>
<feature type="domain" description="Ubiquinol-cytochrome c chaperone" evidence="2">
    <location>
        <begin position="117"/>
        <end position="251"/>
    </location>
</feature>
<dbReference type="PANTHER" id="PTHR12184">
    <property type="entry name" value="UBIQUINOL-CYTOCHROME C REDUCTASE COMPLEX ASSEMBLY FACTOR 1 FAMILY MEMBER"/>
    <property type="match status" value="1"/>
</dbReference>
<comment type="similarity">
    <text evidence="1">Belongs to the CBP3 family.</text>
</comment>
<dbReference type="GO" id="GO:0034551">
    <property type="term" value="P:mitochondrial respiratory chain complex III assembly"/>
    <property type="evidence" value="ECO:0007669"/>
    <property type="project" value="TreeGrafter"/>
</dbReference>
<gene>
    <name evidence="4" type="ORF">PPYR_13870</name>
</gene>
<dbReference type="EMBL" id="GEZM01017276">
    <property type="protein sequence ID" value="JAV90806.1"/>
    <property type="molecule type" value="Transcribed_RNA"/>
</dbReference>
<dbReference type="InterPro" id="IPR007129">
    <property type="entry name" value="Ubiqinol_cyt_c_chaperone_CPB3"/>
</dbReference>
<evidence type="ECO:0000256" key="1">
    <source>
        <dbReference type="ARBA" id="ARBA00006407"/>
    </source>
</evidence>
<evidence type="ECO:0000259" key="2">
    <source>
        <dbReference type="Pfam" id="PF03981"/>
    </source>
</evidence>